<dbReference type="Pfam" id="PF02410">
    <property type="entry name" value="RsfS"/>
    <property type="match status" value="1"/>
</dbReference>
<dbReference type="GO" id="GO:0043023">
    <property type="term" value="F:ribosomal large subunit binding"/>
    <property type="evidence" value="ECO:0007669"/>
    <property type="project" value="TreeGrafter"/>
</dbReference>
<proteinExistence type="inferred from homology"/>
<dbReference type="Gene3D" id="3.30.460.10">
    <property type="entry name" value="Beta Polymerase, domain 2"/>
    <property type="match status" value="1"/>
</dbReference>
<comment type="caution">
    <text evidence="3">The sequence shown here is derived from an EMBL/GenBank/DDBJ whole genome shotgun (WGS) entry which is preliminary data.</text>
</comment>
<reference evidence="3 4" key="1">
    <citation type="journal article" date="2016" name="Nat. Commun.">
        <title>Thousands of microbial genomes shed light on interconnected biogeochemical processes in an aquifer system.</title>
        <authorList>
            <person name="Anantharaman K."/>
            <person name="Brown C.T."/>
            <person name="Hug L.A."/>
            <person name="Sharon I."/>
            <person name="Castelle C.J."/>
            <person name="Probst A.J."/>
            <person name="Thomas B.C."/>
            <person name="Singh A."/>
            <person name="Wilkins M.J."/>
            <person name="Karaoz U."/>
            <person name="Brodie E.L."/>
            <person name="Williams K.H."/>
            <person name="Hubbard S.S."/>
            <person name="Banfield J.F."/>
        </authorList>
    </citation>
    <scope>NUCLEOTIDE SEQUENCE [LARGE SCALE GENOMIC DNA]</scope>
</reference>
<dbReference type="GO" id="GO:0017148">
    <property type="term" value="P:negative regulation of translation"/>
    <property type="evidence" value="ECO:0007669"/>
    <property type="project" value="UniProtKB-UniRule"/>
</dbReference>
<evidence type="ECO:0000313" key="4">
    <source>
        <dbReference type="Proteomes" id="UP000176938"/>
    </source>
</evidence>
<dbReference type="AlphaFoldDB" id="A0A1F4RJ35"/>
<dbReference type="GO" id="GO:0090071">
    <property type="term" value="P:negative regulation of ribosome biogenesis"/>
    <property type="evidence" value="ECO:0007669"/>
    <property type="project" value="UniProtKB-UniRule"/>
</dbReference>
<dbReference type="EMBL" id="METP01000003">
    <property type="protein sequence ID" value="OGC07493.1"/>
    <property type="molecule type" value="Genomic_DNA"/>
</dbReference>
<organism evidence="3 4">
    <name type="scientific">candidate division WOR-1 bacterium RIFCSPLOWO2_02_FULL_46_20</name>
    <dbReference type="NCBI Taxonomy" id="1802567"/>
    <lineage>
        <taxon>Bacteria</taxon>
        <taxon>Bacillati</taxon>
        <taxon>Saganbacteria</taxon>
    </lineage>
</organism>
<dbReference type="PANTHER" id="PTHR21043:SF0">
    <property type="entry name" value="MITOCHONDRIAL ASSEMBLY OF RIBOSOMAL LARGE SUBUNIT PROTEIN 1"/>
    <property type="match status" value="1"/>
</dbReference>
<comment type="subunit">
    <text evidence="2">Interacts with ribosomal protein uL14 (rplN).</text>
</comment>
<dbReference type="InterPro" id="IPR004394">
    <property type="entry name" value="Iojap/RsfS/C7orf30"/>
</dbReference>
<dbReference type="SUPFAM" id="SSF81301">
    <property type="entry name" value="Nucleotidyltransferase"/>
    <property type="match status" value="1"/>
</dbReference>
<dbReference type="Proteomes" id="UP000176938">
    <property type="component" value="Unassembled WGS sequence"/>
</dbReference>
<comment type="similarity">
    <text evidence="1 2">Belongs to the Iojap/RsfS family.</text>
</comment>
<comment type="function">
    <text evidence="2">Functions as a ribosomal silencing factor. Interacts with ribosomal protein uL14 (rplN), blocking formation of intersubunit bridge B8. Prevents association of the 30S and 50S ribosomal subunits and the formation of functional ribosomes, thus repressing translation.</text>
</comment>
<name>A0A1F4RJ35_UNCSA</name>
<sequence length="119" mass="13645">MPKTKKSKNEDLVELIVKAAEQKQAVDIKTVHISKTSSIVDVLILCSAESVPQLRAIEQEINKQLRKHKIKMIKWEGLAKSGWMVLDLGNIVIHLMGSAERDYYNLEGLWEKDAIIYHY</sequence>
<gene>
    <name evidence="2" type="primary">rsfS</name>
    <name evidence="3" type="ORF">A3H38_01645</name>
</gene>
<evidence type="ECO:0000256" key="1">
    <source>
        <dbReference type="ARBA" id="ARBA00010574"/>
    </source>
</evidence>
<dbReference type="HAMAP" id="MF_01477">
    <property type="entry name" value="Iojap_RsfS"/>
    <property type="match status" value="1"/>
</dbReference>
<dbReference type="NCBIfam" id="TIGR00090">
    <property type="entry name" value="rsfS_iojap_ybeB"/>
    <property type="match status" value="1"/>
</dbReference>
<dbReference type="GO" id="GO:0005737">
    <property type="term" value="C:cytoplasm"/>
    <property type="evidence" value="ECO:0007669"/>
    <property type="project" value="UniProtKB-SubCell"/>
</dbReference>
<keyword evidence="2" id="KW-0963">Cytoplasm</keyword>
<accession>A0A1F4RJ35</accession>
<dbReference type="GO" id="GO:0042256">
    <property type="term" value="P:cytosolic ribosome assembly"/>
    <property type="evidence" value="ECO:0007669"/>
    <property type="project" value="UniProtKB-UniRule"/>
</dbReference>
<keyword evidence="2" id="KW-0810">Translation regulation</keyword>
<dbReference type="InterPro" id="IPR043519">
    <property type="entry name" value="NT_sf"/>
</dbReference>
<protein>
    <recommendedName>
        <fullName evidence="2">Ribosomal silencing factor RsfS</fullName>
    </recommendedName>
</protein>
<comment type="subcellular location">
    <subcellularLocation>
        <location evidence="2">Cytoplasm</location>
    </subcellularLocation>
</comment>
<keyword evidence="2" id="KW-0678">Repressor</keyword>
<evidence type="ECO:0000313" key="3">
    <source>
        <dbReference type="EMBL" id="OGC07493.1"/>
    </source>
</evidence>
<evidence type="ECO:0000256" key="2">
    <source>
        <dbReference type="HAMAP-Rule" id="MF_01477"/>
    </source>
</evidence>
<dbReference type="PANTHER" id="PTHR21043">
    <property type="entry name" value="IOJAP SUPERFAMILY ORTHOLOG"/>
    <property type="match status" value="1"/>
</dbReference>